<comment type="catalytic activity">
    <reaction evidence="1">
        <text>[protein]-peptidylproline (omega=180) = [protein]-peptidylproline (omega=0)</text>
        <dbReference type="Rhea" id="RHEA:16237"/>
        <dbReference type="Rhea" id="RHEA-COMP:10747"/>
        <dbReference type="Rhea" id="RHEA-COMP:10748"/>
        <dbReference type="ChEBI" id="CHEBI:83833"/>
        <dbReference type="ChEBI" id="CHEBI:83834"/>
        <dbReference type="EC" id="5.2.1.8"/>
    </reaction>
</comment>
<protein>
    <recommendedName>
        <fullName evidence="2">peptidylprolyl isomerase</fullName>
        <ecNumber evidence="2">5.2.1.8</ecNumber>
    </recommendedName>
</protein>
<dbReference type="HOGENOM" id="CLU_786871_0_0_9"/>
<keyword evidence="4" id="KW-0697">Rotamase</keyword>
<evidence type="ECO:0000313" key="6">
    <source>
        <dbReference type="EMBL" id="EKY23307.1"/>
    </source>
</evidence>
<dbReference type="GO" id="GO:0003755">
    <property type="term" value="F:peptidyl-prolyl cis-trans isomerase activity"/>
    <property type="evidence" value="ECO:0007669"/>
    <property type="project" value="UniProtKB-KW"/>
</dbReference>
<evidence type="ECO:0000256" key="1">
    <source>
        <dbReference type="ARBA" id="ARBA00000971"/>
    </source>
</evidence>
<comment type="caution">
    <text evidence="6">The sequence shown here is derived from an EMBL/GenBank/DDBJ whole genome shotgun (WGS) entry which is preliminary data.</text>
</comment>
<dbReference type="PANTHER" id="PTHR47245">
    <property type="entry name" value="PEPTIDYLPROLYL ISOMERASE"/>
    <property type="match status" value="1"/>
</dbReference>
<dbReference type="OrthoDB" id="4229635at2"/>
<evidence type="ECO:0000313" key="7">
    <source>
        <dbReference type="Proteomes" id="UP000010420"/>
    </source>
</evidence>
<gene>
    <name evidence="6" type="ORF">HMPREF0216_02977</name>
</gene>
<evidence type="ECO:0000256" key="3">
    <source>
        <dbReference type="ARBA" id="ARBA00022729"/>
    </source>
</evidence>
<sequence length="352" mass="41453">MKKKLLIIVLLVTTIILLIAVGVYAKSISNLKLEIEGVDISKDEYIRAMNSKKYDITQYFIKEYGAKITKNFWEEEFNGEYPYKMLADSTIDELVRIHSIYEIAKENGYVYSAKYEDFINRLENENRTRAENIKNGKPIYGLSKYSEDLFLEYETDQLQKTYCNDLSNERMEITNNEGKEYYDKNKDRLFIKNDDFELAYVKVYYGYLELDDEEVKNIKKHMIEISKKIDDNNSLTSLVENDEVLKEYFTNETILSEELSAKAKIIEDIIEISMELYSGDVTQVLDQNGCLYLIQCINRIDYDYIPYEEVVDNVKKALREEHYDDIVAKRAEGLKVIKDDNNVYNFTKNNIK</sequence>
<dbReference type="RefSeq" id="WP_005215392.1">
    <property type="nucleotide sequence ID" value="NZ_KB291697.1"/>
</dbReference>
<accession>L1Q6U5</accession>
<dbReference type="InterPro" id="IPR050245">
    <property type="entry name" value="PrsA_foldase"/>
</dbReference>
<keyword evidence="5" id="KW-0413">Isomerase</keyword>
<organism evidence="6 7">
    <name type="scientific">Clostridium celatum DSM 1785</name>
    <dbReference type="NCBI Taxonomy" id="545697"/>
    <lineage>
        <taxon>Bacteria</taxon>
        <taxon>Bacillati</taxon>
        <taxon>Bacillota</taxon>
        <taxon>Clostridia</taxon>
        <taxon>Eubacteriales</taxon>
        <taxon>Clostridiaceae</taxon>
        <taxon>Clostridium</taxon>
    </lineage>
</organism>
<name>L1Q6U5_9CLOT</name>
<dbReference type="EC" id="5.2.1.8" evidence="2"/>
<dbReference type="STRING" id="545697.HMPREF0216_02977"/>
<reference evidence="6 7" key="1">
    <citation type="submission" date="2012-05" db="EMBL/GenBank/DDBJ databases">
        <authorList>
            <person name="Weinstock G."/>
            <person name="Sodergren E."/>
            <person name="Lobos E.A."/>
            <person name="Fulton L."/>
            <person name="Fulton R."/>
            <person name="Courtney L."/>
            <person name="Fronick C."/>
            <person name="O'Laughlin M."/>
            <person name="Godfrey J."/>
            <person name="Wilson R.M."/>
            <person name="Miner T."/>
            <person name="Farmer C."/>
            <person name="Delehaunty K."/>
            <person name="Cordes M."/>
            <person name="Minx P."/>
            <person name="Tomlinson C."/>
            <person name="Chen J."/>
            <person name="Wollam A."/>
            <person name="Pepin K.H."/>
            <person name="Bhonagiri V."/>
            <person name="Zhang X."/>
            <person name="Suruliraj S."/>
            <person name="Warren W."/>
            <person name="Mitreva M."/>
            <person name="Mardis E.R."/>
            <person name="Wilson R.K."/>
        </authorList>
    </citation>
    <scope>NUCLEOTIDE SEQUENCE [LARGE SCALE GENOMIC DNA]</scope>
    <source>
        <strain evidence="6 7">DSM 1785</strain>
    </source>
</reference>
<evidence type="ECO:0000256" key="4">
    <source>
        <dbReference type="ARBA" id="ARBA00023110"/>
    </source>
</evidence>
<proteinExistence type="predicted"/>
<keyword evidence="7" id="KW-1185">Reference proteome</keyword>
<dbReference type="Proteomes" id="UP000010420">
    <property type="component" value="Unassembled WGS sequence"/>
</dbReference>
<keyword evidence="3" id="KW-0732">Signal</keyword>
<dbReference type="EMBL" id="AMEZ01000109">
    <property type="protein sequence ID" value="EKY23307.1"/>
    <property type="molecule type" value="Genomic_DNA"/>
</dbReference>
<dbReference type="PANTHER" id="PTHR47245:SF1">
    <property type="entry name" value="FOLDASE PROTEIN PRSA"/>
    <property type="match status" value="1"/>
</dbReference>
<evidence type="ECO:0000256" key="5">
    <source>
        <dbReference type="ARBA" id="ARBA00023235"/>
    </source>
</evidence>
<dbReference type="eggNOG" id="ENOG502ZBKM">
    <property type="taxonomic scope" value="Bacteria"/>
</dbReference>
<dbReference type="AlphaFoldDB" id="L1Q6U5"/>
<evidence type="ECO:0000256" key="2">
    <source>
        <dbReference type="ARBA" id="ARBA00013194"/>
    </source>
</evidence>
<dbReference type="PATRIC" id="fig|545697.3.peg.2925"/>